<dbReference type="EMBL" id="BAABBV010000001">
    <property type="protein sequence ID" value="GAA4158919.1"/>
    <property type="molecule type" value="Genomic_DNA"/>
</dbReference>
<reference evidence="9" key="1">
    <citation type="journal article" date="2014" name="Int. J. Syst. Evol. Microbiol.">
        <title>Complete genome of a new Firmicutes species belonging to the dominant human colonic microbiota ('Ruminococcus bicirculans') reveals two chromosomes and a selective capacity to utilize plant glucans.</title>
        <authorList>
            <consortium name="NISC Comparative Sequencing Program"/>
            <person name="Wegmann U."/>
            <person name="Louis P."/>
            <person name="Goesmann A."/>
            <person name="Henrissat B."/>
            <person name="Duncan S.H."/>
            <person name="Flint H.J."/>
        </authorList>
    </citation>
    <scope>NUCLEOTIDE SEQUENCE</scope>
    <source>
        <strain evidence="9">JCM 17590</strain>
    </source>
</reference>
<evidence type="ECO:0000259" key="7">
    <source>
        <dbReference type="Pfam" id="PF01232"/>
    </source>
</evidence>
<evidence type="ECO:0000256" key="4">
    <source>
        <dbReference type="ARBA" id="ARBA00023002"/>
    </source>
</evidence>
<dbReference type="InterPro" id="IPR023027">
    <property type="entry name" value="Mannitol_DH_CS"/>
</dbReference>
<comment type="catalytic activity">
    <reaction evidence="6">
        <text>D-mannitol 1-phosphate + NAD(+) = beta-D-fructose 6-phosphate + NADH + H(+)</text>
        <dbReference type="Rhea" id="RHEA:19661"/>
        <dbReference type="ChEBI" id="CHEBI:15378"/>
        <dbReference type="ChEBI" id="CHEBI:57540"/>
        <dbReference type="ChEBI" id="CHEBI:57634"/>
        <dbReference type="ChEBI" id="CHEBI:57945"/>
        <dbReference type="ChEBI" id="CHEBI:61381"/>
        <dbReference type="EC" id="1.1.1.17"/>
    </reaction>
</comment>
<dbReference type="Gene3D" id="1.10.1040.10">
    <property type="entry name" value="N-(1-d-carboxylethyl)-l-norvaline Dehydrogenase, domain 2"/>
    <property type="match status" value="1"/>
</dbReference>
<dbReference type="EC" id="1.1.1.17" evidence="2"/>
<dbReference type="InterPro" id="IPR013118">
    <property type="entry name" value="Mannitol_DH_C"/>
</dbReference>
<evidence type="ECO:0000256" key="3">
    <source>
        <dbReference type="ARBA" id="ARBA00016219"/>
    </source>
</evidence>
<protein>
    <recommendedName>
        <fullName evidence="3">Mannitol-1-phosphate 5-dehydrogenase</fullName>
        <ecNumber evidence="2">1.1.1.17</ecNumber>
    </recommendedName>
</protein>
<dbReference type="InterPro" id="IPR050988">
    <property type="entry name" value="Mannitol_DH/Oxidoreductase"/>
</dbReference>
<comment type="caution">
    <text evidence="9">The sequence shown here is derived from an EMBL/GenBank/DDBJ whole genome shotgun (WGS) entry which is preliminary data.</text>
</comment>
<reference evidence="9" key="2">
    <citation type="submission" date="2023-12" db="EMBL/GenBank/DDBJ databases">
        <authorList>
            <person name="Sun Q."/>
            <person name="Inoue M."/>
        </authorList>
    </citation>
    <scope>NUCLEOTIDE SEQUENCE</scope>
    <source>
        <strain evidence="9">JCM 17590</strain>
    </source>
</reference>
<organism evidence="9 10">
    <name type="scientific">Gryllotalpicola daejeonensis</name>
    <dbReference type="NCBI Taxonomy" id="993087"/>
    <lineage>
        <taxon>Bacteria</taxon>
        <taxon>Bacillati</taxon>
        <taxon>Actinomycetota</taxon>
        <taxon>Actinomycetes</taxon>
        <taxon>Micrococcales</taxon>
        <taxon>Microbacteriaceae</taxon>
        <taxon>Gryllotalpicola</taxon>
    </lineage>
</organism>
<comment type="similarity">
    <text evidence="1">Belongs to the mannitol dehydrogenase family.</text>
</comment>
<sequence length="361" mass="38917">MTRLAHLGLGAFFRAHQAWYTERANALAPGDPAPAEQWRYTAFTGRSPELAAALTAAGNRYTLVERGAEGDESTQVTSIAASFAGDDTDAWTAAFCDPELAVVTVTVTEAGYDAATSPAPGRLLSGLAARRAAGGGPLALVSCDNLAGNGEVLHGAVVRLAEASDLDLARWIERKVTFPSTMVDRITPHSSDPLTVITEPFSEWVIAGDFPAGRPAWDAVGARFVDDVAPFERRKLWLLNAAHSTMTYLGLLRGFETIDQAWGDDEIRATVEQLWNEVRPVLGFEDAETDAALAALRPRFANPRIAHRLEQIARQGREKLAQRQRAIMAARLEAGLPAGDACRATIEAFDEIVKKGIARVD</sequence>
<keyword evidence="4" id="KW-0560">Oxidoreductase</keyword>
<dbReference type="InterPro" id="IPR008927">
    <property type="entry name" value="6-PGluconate_DH-like_C_sf"/>
</dbReference>
<dbReference type="PANTHER" id="PTHR43362">
    <property type="entry name" value="MANNITOL DEHYDROGENASE DSF1-RELATED"/>
    <property type="match status" value="1"/>
</dbReference>
<keyword evidence="5" id="KW-0520">NAD</keyword>
<evidence type="ECO:0000313" key="10">
    <source>
        <dbReference type="Proteomes" id="UP001415169"/>
    </source>
</evidence>
<dbReference type="InterPro" id="IPR036291">
    <property type="entry name" value="NAD(P)-bd_dom_sf"/>
</dbReference>
<accession>A0ABP7ZI47</accession>
<feature type="domain" description="Mannitol dehydrogenase N-terminal" evidence="7">
    <location>
        <begin position="4"/>
        <end position="218"/>
    </location>
</feature>
<dbReference type="Proteomes" id="UP001415169">
    <property type="component" value="Unassembled WGS sequence"/>
</dbReference>
<dbReference type="Gene3D" id="3.40.50.720">
    <property type="entry name" value="NAD(P)-binding Rossmann-like Domain"/>
    <property type="match status" value="1"/>
</dbReference>
<evidence type="ECO:0000259" key="8">
    <source>
        <dbReference type="Pfam" id="PF08125"/>
    </source>
</evidence>
<keyword evidence="10" id="KW-1185">Reference proteome</keyword>
<dbReference type="PROSITE" id="PS00974">
    <property type="entry name" value="MANNITOL_DHGENASE"/>
    <property type="match status" value="1"/>
</dbReference>
<dbReference type="Pfam" id="PF08125">
    <property type="entry name" value="Mannitol_dh_C"/>
    <property type="match status" value="1"/>
</dbReference>
<dbReference type="InterPro" id="IPR013328">
    <property type="entry name" value="6PGD_dom2"/>
</dbReference>
<dbReference type="RefSeq" id="WP_344790890.1">
    <property type="nucleotide sequence ID" value="NZ_BAABBV010000001.1"/>
</dbReference>
<dbReference type="Pfam" id="PF01232">
    <property type="entry name" value="Mannitol_dh"/>
    <property type="match status" value="1"/>
</dbReference>
<dbReference type="SUPFAM" id="SSF51735">
    <property type="entry name" value="NAD(P)-binding Rossmann-fold domains"/>
    <property type="match status" value="1"/>
</dbReference>
<feature type="domain" description="Mannitol dehydrogenase C-terminal" evidence="8">
    <location>
        <begin position="227"/>
        <end position="323"/>
    </location>
</feature>
<dbReference type="PANTHER" id="PTHR43362:SF1">
    <property type="entry name" value="MANNITOL DEHYDROGENASE 2-RELATED"/>
    <property type="match status" value="1"/>
</dbReference>
<proteinExistence type="inferred from homology"/>
<dbReference type="InterPro" id="IPR000669">
    <property type="entry name" value="Mannitol_DH"/>
</dbReference>
<evidence type="ECO:0000313" key="9">
    <source>
        <dbReference type="EMBL" id="GAA4158919.1"/>
    </source>
</evidence>
<evidence type="ECO:0000256" key="6">
    <source>
        <dbReference type="ARBA" id="ARBA00048615"/>
    </source>
</evidence>
<dbReference type="InterPro" id="IPR013131">
    <property type="entry name" value="Mannitol_DH_N"/>
</dbReference>
<evidence type="ECO:0000256" key="2">
    <source>
        <dbReference type="ARBA" id="ARBA00012939"/>
    </source>
</evidence>
<name>A0ABP7ZI47_9MICO</name>
<evidence type="ECO:0000256" key="1">
    <source>
        <dbReference type="ARBA" id="ARBA00006541"/>
    </source>
</evidence>
<evidence type="ECO:0000256" key="5">
    <source>
        <dbReference type="ARBA" id="ARBA00023027"/>
    </source>
</evidence>
<dbReference type="PRINTS" id="PR00084">
    <property type="entry name" value="MTLDHDRGNASE"/>
</dbReference>
<dbReference type="SUPFAM" id="SSF48179">
    <property type="entry name" value="6-phosphogluconate dehydrogenase C-terminal domain-like"/>
    <property type="match status" value="1"/>
</dbReference>
<gene>
    <name evidence="9" type="ORF">GCM10022286_12540</name>
</gene>